<gene>
    <name evidence="1" type="ORF">M413DRAFT_268219</name>
</gene>
<evidence type="ECO:0000313" key="1">
    <source>
        <dbReference type="EMBL" id="KIM47031.1"/>
    </source>
</evidence>
<dbReference type="AlphaFoldDB" id="A0A0C3CT04"/>
<protein>
    <recommendedName>
        <fullName evidence="3">F-box domain-containing protein</fullName>
    </recommendedName>
</protein>
<keyword evidence="2" id="KW-1185">Reference proteome</keyword>
<dbReference type="HOGENOM" id="CLU_063714_0_0_1"/>
<dbReference type="Proteomes" id="UP000053424">
    <property type="component" value="Unassembled WGS sequence"/>
</dbReference>
<evidence type="ECO:0008006" key="3">
    <source>
        <dbReference type="Google" id="ProtNLM"/>
    </source>
</evidence>
<dbReference type="EMBL" id="KN831770">
    <property type="protein sequence ID" value="KIM47031.1"/>
    <property type="molecule type" value="Genomic_DNA"/>
</dbReference>
<proteinExistence type="predicted"/>
<reference evidence="1 2" key="1">
    <citation type="submission" date="2014-04" db="EMBL/GenBank/DDBJ databases">
        <authorList>
            <consortium name="DOE Joint Genome Institute"/>
            <person name="Kuo A."/>
            <person name="Gay G."/>
            <person name="Dore J."/>
            <person name="Kohler A."/>
            <person name="Nagy L.G."/>
            <person name="Floudas D."/>
            <person name="Copeland A."/>
            <person name="Barry K.W."/>
            <person name="Cichocki N."/>
            <person name="Veneault-Fourrey C."/>
            <person name="LaButti K."/>
            <person name="Lindquist E.A."/>
            <person name="Lipzen A."/>
            <person name="Lundell T."/>
            <person name="Morin E."/>
            <person name="Murat C."/>
            <person name="Sun H."/>
            <person name="Tunlid A."/>
            <person name="Henrissat B."/>
            <person name="Grigoriev I.V."/>
            <person name="Hibbett D.S."/>
            <person name="Martin F."/>
            <person name="Nordberg H.P."/>
            <person name="Cantor M.N."/>
            <person name="Hua S.X."/>
        </authorList>
    </citation>
    <scope>NUCLEOTIDE SEQUENCE [LARGE SCALE GENOMIC DNA]</scope>
    <source>
        <strain evidence="2">h7</strain>
    </source>
</reference>
<dbReference type="SUPFAM" id="SSF52047">
    <property type="entry name" value="RNI-like"/>
    <property type="match status" value="1"/>
</dbReference>
<organism evidence="1 2">
    <name type="scientific">Hebeloma cylindrosporum</name>
    <dbReference type="NCBI Taxonomy" id="76867"/>
    <lineage>
        <taxon>Eukaryota</taxon>
        <taxon>Fungi</taxon>
        <taxon>Dikarya</taxon>
        <taxon>Basidiomycota</taxon>
        <taxon>Agaricomycotina</taxon>
        <taxon>Agaricomycetes</taxon>
        <taxon>Agaricomycetidae</taxon>
        <taxon>Agaricales</taxon>
        <taxon>Agaricineae</taxon>
        <taxon>Hymenogastraceae</taxon>
        <taxon>Hebeloma</taxon>
    </lineage>
</organism>
<name>A0A0C3CT04_HEBCY</name>
<reference evidence="2" key="2">
    <citation type="submission" date="2015-01" db="EMBL/GenBank/DDBJ databases">
        <title>Evolutionary Origins and Diversification of the Mycorrhizal Mutualists.</title>
        <authorList>
            <consortium name="DOE Joint Genome Institute"/>
            <consortium name="Mycorrhizal Genomics Consortium"/>
            <person name="Kohler A."/>
            <person name="Kuo A."/>
            <person name="Nagy L.G."/>
            <person name="Floudas D."/>
            <person name="Copeland A."/>
            <person name="Barry K.W."/>
            <person name="Cichocki N."/>
            <person name="Veneault-Fourrey C."/>
            <person name="LaButti K."/>
            <person name="Lindquist E.A."/>
            <person name="Lipzen A."/>
            <person name="Lundell T."/>
            <person name="Morin E."/>
            <person name="Murat C."/>
            <person name="Riley R."/>
            <person name="Ohm R."/>
            <person name="Sun H."/>
            <person name="Tunlid A."/>
            <person name="Henrissat B."/>
            <person name="Grigoriev I.V."/>
            <person name="Hibbett D.S."/>
            <person name="Martin F."/>
        </authorList>
    </citation>
    <scope>NUCLEOTIDE SEQUENCE [LARGE SCALE GENOMIC DNA]</scope>
    <source>
        <strain evidence="2">h7</strain>
    </source>
</reference>
<dbReference type="OrthoDB" id="3232239at2759"/>
<sequence length="345" mass="39083">MLPPELLRPIVYYLCAEKDRRSLYALSLTSKILSSEGERLLYRKITLANEGLHNKFLTTIVGSQQKALLVHSYSQDGPDFAAKRRLWSLLAQSLKGMHNLIHLSFRPSFLAGEPEQMRRWVFQLSSLDCRGGQALGQVLFQFLSTQPRLRRLGVDWATSRPIPVTPSTCPALEMVRGNLGIIEILLPGRHVTSLAWIPHPLDPFGHTVDHLAPSLHNLKALSFGGPTSRPSLNLFVCHLQSLEVLKLVDAEDVELRLLQGIPNLRILILLSEFNRRDYSGVPPIDWAPVAENIFLTCSAMEYMEISTHRKNYERWVPGVGYAEPTPKSFQEVHSWWQVQIPDSKI</sequence>
<evidence type="ECO:0000313" key="2">
    <source>
        <dbReference type="Proteomes" id="UP000053424"/>
    </source>
</evidence>
<accession>A0A0C3CT04</accession>